<sequence length="692" mass="77628">MSSTPPGCSTAHGSTGLLAHRLDSARIQNFVGRTAELNLFRRALDGCPDASTVFVLHGPGGIGKSALLQRFALETGAAGRPVVYIDMRMIDPSPAAFKAAASDVFRKKHAVLLVDSFERCADMEEWLRGWFLPQVPAGVLVVVAGRLPPDPLWKADLAWSDVLQVLPLGELGPADSAALLSSRGADAALHEPLLRFAAGHPLALRLAAEVAAQGESGDVEWTPVRSVVERLLSHLVGDLPSPAHRRALEVCGHALDTTEELLRVVLPDEDAGELFTWLRQLPFIRCGRFGAYPHDVVRDSLDSDLRWRDPEGYKAMHRAIRGHLVERIRHAPEQEALRATGGYNYIISRADWIRKFHGSRQESGAFEAPFRTEDTDVLIEMTRQMEGEESAALVAYWLREQPEAFHVHRRYSTGEVLGFMAWLRLESWDEEARPVDPVVTAAWDYVRSAASLRRGEHLGMARFLVHQGSYHRPSRSWDLVHMRVIFEILRAERCAWSCVANANADFWEPLMRYMGMYKAPLSASVGDLSFSLFVHDWRAVRIEEWAERIDSCLLSGPPSLSPADSQPRFTSLSRADFDAAVRDALRSWHDPYQLATNPLLRCRLVADHVDDNAVMTLRRLIKKALARLEANPRTAHLHPVLTTTFLARVSTQEAAARRLNMPFSTYRRHLTRGIGQVREHLWRWETGDDVPD</sequence>
<dbReference type="GO" id="GO:0005524">
    <property type="term" value="F:ATP binding"/>
    <property type="evidence" value="ECO:0007669"/>
    <property type="project" value="UniProtKB-KW"/>
</dbReference>
<organism evidence="2 3">
    <name type="scientific">Streptomyces rhizosphaericus</name>
    <dbReference type="NCBI Taxonomy" id="114699"/>
    <lineage>
        <taxon>Bacteria</taxon>
        <taxon>Bacillati</taxon>
        <taxon>Actinomycetota</taxon>
        <taxon>Actinomycetes</taxon>
        <taxon>Kitasatosporales</taxon>
        <taxon>Streptomycetaceae</taxon>
        <taxon>Streptomyces</taxon>
        <taxon>Streptomyces violaceusniger group</taxon>
    </lineage>
</organism>
<dbReference type="SUPFAM" id="SSF52540">
    <property type="entry name" value="P-loop containing nucleoside triphosphate hydrolases"/>
    <property type="match status" value="1"/>
</dbReference>
<proteinExistence type="predicted"/>
<evidence type="ECO:0000313" key="3">
    <source>
        <dbReference type="Proteomes" id="UP000476310"/>
    </source>
</evidence>
<protein>
    <submittedName>
        <fullName evidence="2">ATP-binding protein</fullName>
    </submittedName>
</protein>
<dbReference type="AlphaFoldDB" id="A0A6G4A8U5"/>
<comment type="caution">
    <text evidence="2">The sequence shown here is derived from an EMBL/GenBank/DDBJ whole genome shotgun (WGS) entry which is preliminary data.</text>
</comment>
<dbReference type="EMBL" id="JAAIKT010000001">
    <property type="protein sequence ID" value="NEW69254.1"/>
    <property type="molecule type" value="Genomic_DNA"/>
</dbReference>
<evidence type="ECO:0000313" key="2">
    <source>
        <dbReference type="EMBL" id="NEW69254.1"/>
    </source>
</evidence>
<evidence type="ECO:0000259" key="1">
    <source>
        <dbReference type="SMART" id="SM00382"/>
    </source>
</evidence>
<keyword evidence="2" id="KW-0547">Nucleotide-binding</keyword>
<reference evidence="2" key="1">
    <citation type="submission" date="2020-02" db="EMBL/GenBank/DDBJ databases">
        <title>A new Streptomyces sp. for controlling soil-borne diseases.</title>
        <authorList>
            <person name="Li X."/>
            <person name="Tian Y."/>
            <person name="Gao K."/>
        </authorList>
    </citation>
    <scope>NUCLEOTIDE SEQUENCE [LARGE SCALE GENOMIC DNA]</scope>
    <source>
        <strain evidence="2">0250</strain>
    </source>
</reference>
<gene>
    <name evidence="2" type="ORF">G4H13_02255</name>
</gene>
<dbReference type="InterPro" id="IPR003593">
    <property type="entry name" value="AAA+_ATPase"/>
</dbReference>
<keyword evidence="2" id="KW-0067">ATP-binding</keyword>
<name>A0A6G4A8U5_9ACTN</name>
<keyword evidence="3" id="KW-1185">Reference proteome</keyword>
<dbReference type="InterPro" id="IPR027417">
    <property type="entry name" value="P-loop_NTPase"/>
</dbReference>
<dbReference type="SMART" id="SM00382">
    <property type="entry name" value="AAA"/>
    <property type="match status" value="1"/>
</dbReference>
<accession>A0A6G4A8U5</accession>
<dbReference type="Gene3D" id="3.40.50.300">
    <property type="entry name" value="P-loop containing nucleotide triphosphate hydrolases"/>
    <property type="match status" value="1"/>
</dbReference>
<dbReference type="Proteomes" id="UP000476310">
    <property type="component" value="Unassembled WGS sequence"/>
</dbReference>
<feature type="domain" description="AAA+ ATPase" evidence="1">
    <location>
        <begin position="50"/>
        <end position="170"/>
    </location>
</feature>